<evidence type="ECO:0008006" key="13">
    <source>
        <dbReference type="Google" id="ProtNLM"/>
    </source>
</evidence>
<feature type="transmembrane region" description="Helical" evidence="10">
    <location>
        <begin position="134"/>
        <end position="153"/>
    </location>
</feature>
<evidence type="ECO:0000256" key="8">
    <source>
        <dbReference type="ARBA" id="ARBA00022989"/>
    </source>
</evidence>
<evidence type="ECO:0000256" key="3">
    <source>
        <dbReference type="ARBA" id="ARBA00008295"/>
    </source>
</evidence>
<evidence type="ECO:0000256" key="7">
    <source>
        <dbReference type="ARBA" id="ARBA00022949"/>
    </source>
</evidence>
<dbReference type="Proteomes" id="UP000694397">
    <property type="component" value="Chromosome 14"/>
</dbReference>
<keyword evidence="8 10" id="KW-1133">Transmembrane helix</keyword>
<reference evidence="11 12" key="1">
    <citation type="submission" date="2019-04" db="EMBL/GenBank/DDBJ databases">
        <authorList>
            <consortium name="Wellcome Sanger Institute Data Sharing"/>
        </authorList>
    </citation>
    <scope>NUCLEOTIDE SEQUENCE [LARGE SCALE GENOMIC DNA]</scope>
</reference>
<organism evidence="11 12">
    <name type="scientific">Scleropages formosus</name>
    <name type="common">Asian bonytongue</name>
    <name type="synonym">Osteoglossum formosum</name>
    <dbReference type="NCBI Taxonomy" id="113540"/>
    <lineage>
        <taxon>Eukaryota</taxon>
        <taxon>Metazoa</taxon>
        <taxon>Chordata</taxon>
        <taxon>Craniata</taxon>
        <taxon>Vertebrata</taxon>
        <taxon>Euteleostomi</taxon>
        <taxon>Actinopterygii</taxon>
        <taxon>Neopterygii</taxon>
        <taxon>Teleostei</taxon>
        <taxon>Osteoglossocephala</taxon>
        <taxon>Osteoglossomorpha</taxon>
        <taxon>Osteoglossiformes</taxon>
        <taxon>Osteoglossidae</taxon>
        <taxon>Scleropages</taxon>
    </lineage>
</organism>
<dbReference type="Pfam" id="PF13903">
    <property type="entry name" value="Claudin_2"/>
    <property type="match status" value="1"/>
</dbReference>
<dbReference type="PANTHER" id="PTHR12002">
    <property type="entry name" value="CLAUDIN"/>
    <property type="match status" value="1"/>
</dbReference>
<evidence type="ECO:0000256" key="5">
    <source>
        <dbReference type="ARBA" id="ARBA00022475"/>
    </source>
</evidence>
<keyword evidence="12" id="KW-1185">Reference proteome</keyword>
<evidence type="ECO:0000313" key="11">
    <source>
        <dbReference type="Ensembl" id="ENSSFOP00015014346.2"/>
    </source>
</evidence>
<evidence type="ECO:0000256" key="10">
    <source>
        <dbReference type="SAM" id="Phobius"/>
    </source>
</evidence>
<keyword evidence="6 10" id="KW-0812">Transmembrane</keyword>
<keyword evidence="9 10" id="KW-0472">Membrane</keyword>
<evidence type="ECO:0000256" key="1">
    <source>
        <dbReference type="ARBA" id="ARBA00004435"/>
    </source>
</evidence>
<dbReference type="GO" id="GO:0005923">
    <property type="term" value="C:bicellular tight junction"/>
    <property type="evidence" value="ECO:0007669"/>
    <property type="project" value="UniProtKB-SubCell"/>
</dbReference>
<keyword evidence="4" id="KW-0796">Tight junction</keyword>
<feature type="transmembrane region" description="Helical" evidence="10">
    <location>
        <begin position="12"/>
        <end position="32"/>
    </location>
</feature>
<dbReference type="GO" id="GO:0005198">
    <property type="term" value="F:structural molecule activity"/>
    <property type="evidence" value="ECO:0007669"/>
    <property type="project" value="InterPro"/>
</dbReference>
<name>A0A8C9RDJ4_SCLFO</name>
<dbReference type="InterPro" id="IPR004031">
    <property type="entry name" value="PMP22/EMP/MP20/Claudin"/>
</dbReference>
<keyword evidence="5" id="KW-1003">Cell membrane</keyword>
<feature type="transmembrane region" description="Helical" evidence="10">
    <location>
        <begin position="182"/>
        <end position="202"/>
    </location>
</feature>
<dbReference type="GeneTree" id="ENSGT00390000005717"/>
<accession>A0A8C9RDJ4</accession>
<dbReference type="PRINTS" id="PR01077">
    <property type="entry name" value="CLAUDIN"/>
</dbReference>
<dbReference type="GO" id="GO:0005886">
    <property type="term" value="C:plasma membrane"/>
    <property type="evidence" value="ECO:0007669"/>
    <property type="project" value="UniProtKB-SubCell"/>
</dbReference>
<protein>
    <recommendedName>
        <fullName evidence="13">Claudin-34-like</fullName>
    </recommendedName>
</protein>
<reference evidence="11" key="3">
    <citation type="submission" date="2025-09" db="UniProtKB">
        <authorList>
            <consortium name="Ensembl"/>
        </authorList>
    </citation>
    <scope>IDENTIFICATION</scope>
</reference>
<feature type="transmembrane region" description="Helical" evidence="10">
    <location>
        <begin position="44"/>
        <end position="63"/>
    </location>
</feature>
<reference evidence="11" key="2">
    <citation type="submission" date="2025-08" db="UniProtKB">
        <authorList>
            <consortium name="Ensembl"/>
        </authorList>
    </citation>
    <scope>IDENTIFICATION</scope>
</reference>
<dbReference type="AlphaFoldDB" id="A0A8C9RDJ4"/>
<sequence>MLYLVHTSHLQFMGFCVGSVGWILSAVTTGLIQWRVWYVADTSVITSGVAWVGIWKVCFYSRLLVTSGNEWIFCQSMKTWELFVPPEICAAQVLMLAAVIAGVCGSSSAVYGLRNIYFGMEEQKPIRTAFNLAGALYLSSGVCSLVPLAWNIWSVACNDAIAFPPSFHMPSTPVKQEVGEGIGVGIISSALMLASGVVFLSYRFPVYPSQGDTHCLATDLQRLQAGYVKCGYIFYTFFLFCHHSIL</sequence>
<dbReference type="Ensembl" id="ENSSFOT00015014518.2">
    <property type="protein sequence ID" value="ENSSFOP00015014346.2"/>
    <property type="gene ID" value="ENSSFOG00015009250.2"/>
</dbReference>
<keyword evidence="7" id="KW-0965">Cell junction</keyword>
<evidence type="ECO:0000256" key="4">
    <source>
        <dbReference type="ARBA" id="ARBA00022427"/>
    </source>
</evidence>
<dbReference type="OrthoDB" id="9895009at2759"/>
<evidence type="ECO:0000256" key="2">
    <source>
        <dbReference type="ARBA" id="ARBA00004651"/>
    </source>
</evidence>
<evidence type="ECO:0000256" key="6">
    <source>
        <dbReference type="ARBA" id="ARBA00022692"/>
    </source>
</evidence>
<comment type="similarity">
    <text evidence="3">Belongs to the claudin family.</text>
</comment>
<evidence type="ECO:0000313" key="12">
    <source>
        <dbReference type="Proteomes" id="UP000694397"/>
    </source>
</evidence>
<dbReference type="InterPro" id="IPR006187">
    <property type="entry name" value="Claudin"/>
</dbReference>
<comment type="subcellular location">
    <subcellularLocation>
        <location evidence="1">Cell junction</location>
        <location evidence="1">Tight junction</location>
    </subcellularLocation>
    <subcellularLocation>
        <location evidence="2">Cell membrane</location>
        <topology evidence="2">Multi-pass membrane protein</topology>
    </subcellularLocation>
</comment>
<evidence type="ECO:0000256" key="9">
    <source>
        <dbReference type="ARBA" id="ARBA00023136"/>
    </source>
</evidence>
<proteinExistence type="inferred from homology"/>
<feature type="transmembrane region" description="Helical" evidence="10">
    <location>
        <begin position="90"/>
        <end position="113"/>
    </location>
</feature>
<dbReference type="Gene3D" id="1.20.140.150">
    <property type="match status" value="1"/>
</dbReference>